<keyword evidence="2" id="KW-0472">Membrane</keyword>
<protein>
    <submittedName>
        <fullName evidence="3">Uncharacterized protein</fullName>
    </submittedName>
</protein>
<dbReference type="EMBL" id="LFZO01000090">
    <property type="protein sequence ID" value="KXT14240.1"/>
    <property type="molecule type" value="Genomic_DNA"/>
</dbReference>
<name>A0A139IHR6_9PEZI</name>
<comment type="caution">
    <text evidence="3">The sequence shown here is derived from an EMBL/GenBank/DDBJ whole genome shotgun (WGS) entry which is preliminary data.</text>
</comment>
<keyword evidence="4" id="KW-1185">Reference proteome</keyword>
<gene>
    <name evidence="3" type="ORF">AC579_7562</name>
</gene>
<reference evidence="3 4" key="1">
    <citation type="submission" date="2015-07" db="EMBL/GenBank/DDBJ databases">
        <title>Comparative genomics of the Sigatoka disease complex on banana suggests a link between parallel evolutionary changes in Pseudocercospora fijiensis and Pseudocercospora eumusae and increased virulence on the banana host.</title>
        <authorList>
            <person name="Chang T.-C."/>
            <person name="Salvucci A."/>
            <person name="Crous P.W."/>
            <person name="Stergiopoulos I."/>
        </authorList>
    </citation>
    <scope>NUCLEOTIDE SEQUENCE [LARGE SCALE GENOMIC DNA]</scope>
    <source>
        <strain evidence="3 4">CBS 116634</strain>
    </source>
</reference>
<evidence type="ECO:0000256" key="1">
    <source>
        <dbReference type="SAM" id="MobiDB-lite"/>
    </source>
</evidence>
<evidence type="ECO:0000256" key="2">
    <source>
        <dbReference type="SAM" id="Phobius"/>
    </source>
</evidence>
<dbReference type="Proteomes" id="UP000073492">
    <property type="component" value="Unassembled WGS sequence"/>
</dbReference>
<keyword evidence="2" id="KW-1133">Transmembrane helix</keyword>
<sequence>MSTSTSYYLGHIRVLQNQVYAVCVREKAVVSQPPDQAAIVVAWLAVGSLLPSKAMILRRQENRNRRNHPRYEASKTRKAE</sequence>
<dbReference type="AlphaFoldDB" id="A0A139IHR6"/>
<feature type="transmembrane region" description="Helical" evidence="2">
    <location>
        <begin position="37"/>
        <end position="56"/>
    </location>
</feature>
<evidence type="ECO:0000313" key="4">
    <source>
        <dbReference type="Proteomes" id="UP000073492"/>
    </source>
</evidence>
<feature type="region of interest" description="Disordered" evidence="1">
    <location>
        <begin position="59"/>
        <end position="80"/>
    </location>
</feature>
<evidence type="ECO:0000313" key="3">
    <source>
        <dbReference type="EMBL" id="KXT14240.1"/>
    </source>
</evidence>
<accession>A0A139IHR6</accession>
<organism evidence="3 4">
    <name type="scientific">Pseudocercospora musae</name>
    <dbReference type="NCBI Taxonomy" id="113226"/>
    <lineage>
        <taxon>Eukaryota</taxon>
        <taxon>Fungi</taxon>
        <taxon>Dikarya</taxon>
        <taxon>Ascomycota</taxon>
        <taxon>Pezizomycotina</taxon>
        <taxon>Dothideomycetes</taxon>
        <taxon>Dothideomycetidae</taxon>
        <taxon>Mycosphaerellales</taxon>
        <taxon>Mycosphaerellaceae</taxon>
        <taxon>Pseudocercospora</taxon>
    </lineage>
</organism>
<proteinExistence type="predicted"/>
<keyword evidence="2" id="KW-0812">Transmembrane</keyword>